<dbReference type="InterPro" id="IPR032466">
    <property type="entry name" value="Metal_Hydrolase"/>
</dbReference>
<dbReference type="PIRSF" id="PIRSF039004">
    <property type="entry name" value="ADE_EF_0837"/>
    <property type="match status" value="1"/>
</dbReference>
<feature type="domain" description="Amidohydrolase-related" evidence="1">
    <location>
        <begin position="55"/>
        <end position="203"/>
    </location>
</feature>
<dbReference type="PANTHER" id="PTHR42717:SF1">
    <property type="entry name" value="IMIDAZOLONEPROPIONASE AND RELATED AMIDOHYDROLASES"/>
    <property type="match status" value="1"/>
</dbReference>
<dbReference type="Pfam" id="PF01979">
    <property type="entry name" value="Amidohydro_1"/>
    <property type="match status" value="2"/>
</dbReference>
<dbReference type="InterPro" id="IPR006680">
    <property type="entry name" value="Amidohydro-rel"/>
</dbReference>
<sequence>MCMFDLLLKGARVIDPSQNIDGNFDVAFKDGIIAALQPNIPAEQASNTYHIPGYIVCPGLIDMHSHVYWGGTSAGVDAEPIARRSGTTTFVDAGSSGAGNFAGFRAHVIERSAPRILAFLNISFPGIFAFSKSVMVGEASDVRLVEPRDCLRVAKENSDLIVGVKARVGARSSGAMGIGPLHAAIEVADELGIPVMAHLDTPAPSRSEVLDTLRPGDILTHCFRGFPNSLVRPDSTIRQGVIEAHERGIIFDIGHGAGGFAFHTARAMLAEGIMPDVISSDVHALCVDGPAHDVLAVMSKFIALGMPLYEVIRATTQNPAKAINREQLGKLQVGAIGDAAILKIVNEPYQHVDCTGEVLTTNTRLECMGSVIAGHLWNDIKITNAL</sequence>
<evidence type="ECO:0000313" key="2">
    <source>
        <dbReference type="EMBL" id="WOH35741.1"/>
    </source>
</evidence>
<accession>A0ABZ0GIN3</accession>
<dbReference type="NCBIfam" id="NF006689">
    <property type="entry name" value="PRK09237.1"/>
    <property type="match status" value="1"/>
</dbReference>
<dbReference type="EMBL" id="CP136600">
    <property type="protein sequence ID" value="WOH35741.1"/>
    <property type="molecule type" value="Genomic_DNA"/>
</dbReference>
<dbReference type="SUPFAM" id="SSF51556">
    <property type="entry name" value="Metallo-dependent hydrolases"/>
    <property type="match status" value="1"/>
</dbReference>
<proteinExistence type="predicted"/>
<name>A0ABZ0GIN3_9GAMM</name>
<protein>
    <submittedName>
        <fullName evidence="2">Amidohydrolase/deacetylase family metallohydrolase</fullName>
    </submittedName>
</protein>
<dbReference type="Gene3D" id="2.30.40.10">
    <property type="entry name" value="Urease, subunit C, domain 1"/>
    <property type="match status" value="1"/>
</dbReference>
<dbReference type="PANTHER" id="PTHR42717">
    <property type="entry name" value="DIHYDROOROTASE-RELATED"/>
    <property type="match status" value="1"/>
</dbReference>
<dbReference type="Proteomes" id="UP001301442">
    <property type="component" value="Chromosome"/>
</dbReference>
<dbReference type="InterPro" id="IPR020043">
    <property type="entry name" value="Deacetylase_Atu3266-like"/>
</dbReference>
<evidence type="ECO:0000259" key="1">
    <source>
        <dbReference type="Pfam" id="PF01979"/>
    </source>
</evidence>
<evidence type="ECO:0000313" key="3">
    <source>
        <dbReference type="Proteomes" id="UP001301442"/>
    </source>
</evidence>
<organism evidence="2 3">
    <name type="scientific">Thalassotalea fonticola</name>
    <dbReference type="NCBI Taxonomy" id="3065649"/>
    <lineage>
        <taxon>Bacteria</taxon>
        <taxon>Pseudomonadati</taxon>
        <taxon>Pseudomonadota</taxon>
        <taxon>Gammaproteobacteria</taxon>
        <taxon>Alteromonadales</taxon>
        <taxon>Colwelliaceae</taxon>
        <taxon>Thalassotalea</taxon>
    </lineage>
</organism>
<keyword evidence="3" id="KW-1185">Reference proteome</keyword>
<dbReference type="SUPFAM" id="SSF51338">
    <property type="entry name" value="Composite domain of metallo-dependent hydrolases"/>
    <property type="match status" value="1"/>
</dbReference>
<reference evidence="2 3" key="1">
    <citation type="submission" date="2023-09" db="EMBL/GenBank/DDBJ databases">
        <authorList>
            <person name="Qi X."/>
        </authorList>
    </citation>
    <scope>NUCLEOTIDE SEQUENCE [LARGE SCALE GENOMIC DNA]</scope>
    <source>
        <strain evidence="2 3">S1-1</strain>
    </source>
</reference>
<gene>
    <name evidence="2" type="ORF">RI844_10135</name>
</gene>
<dbReference type="InterPro" id="IPR011059">
    <property type="entry name" value="Metal-dep_hydrolase_composite"/>
</dbReference>
<dbReference type="RefSeq" id="WP_348394557.1">
    <property type="nucleotide sequence ID" value="NZ_CP136600.1"/>
</dbReference>
<dbReference type="Gene3D" id="3.20.20.140">
    <property type="entry name" value="Metal-dependent hydrolases"/>
    <property type="match status" value="1"/>
</dbReference>
<feature type="domain" description="Amidohydrolase-related" evidence="1">
    <location>
        <begin position="265"/>
        <end position="361"/>
    </location>
</feature>